<accession>A0A4V2VSZ6</accession>
<comment type="caution">
    <text evidence="5">The sequence shown here is derived from an EMBL/GenBank/DDBJ whole genome shotgun (WGS) entry which is preliminary data.</text>
</comment>
<feature type="domain" description="3-hydroxyacyl-CoA dehydrogenase C-terminal" evidence="2">
    <location>
        <begin position="402"/>
        <end position="478"/>
    </location>
</feature>
<evidence type="ECO:0000256" key="1">
    <source>
        <dbReference type="ARBA" id="ARBA00023002"/>
    </source>
</evidence>
<protein>
    <submittedName>
        <fullName evidence="5">3-hydroxyacyl-CoA dehydrogenase</fullName>
    </submittedName>
</protein>
<keyword evidence="6" id="KW-1185">Reference proteome</keyword>
<dbReference type="AlphaFoldDB" id="A0A4V2VSZ6"/>
<dbReference type="Pfam" id="PF00725">
    <property type="entry name" value="3HCDH"/>
    <property type="match status" value="2"/>
</dbReference>
<dbReference type="GO" id="GO:0006631">
    <property type="term" value="P:fatty acid metabolic process"/>
    <property type="evidence" value="ECO:0007669"/>
    <property type="project" value="InterPro"/>
</dbReference>
<dbReference type="InterPro" id="IPR006108">
    <property type="entry name" value="3HC_DH_C"/>
</dbReference>
<feature type="domain" description="3-hydroxyacyl-CoA dehydrogenase C-terminal" evidence="2">
    <location>
        <begin position="185"/>
        <end position="281"/>
    </location>
</feature>
<dbReference type="RefSeq" id="WP_132569016.1">
    <property type="nucleotide sequence ID" value="NZ_CBCSGL010000007.1"/>
</dbReference>
<dbReference type="PANTHER" id="PTHR48075">
    <property type="entry name" value="3-HYDROXYACYL-COA DEHYDROGENASE FAMILY PROTEIN"/>
    <property type="match status" value="1"/>
</dbReference>
<gene>
    <name evidence="5" type="ORF">EV671_100145</name>
</gene>
<dbReference type="NCBIfam" id="NF006124">
    <property type="entry name" value="PRK08268.1"/>
    <property type="match status" value="1"/>
</dbReference>
<evidence type="ECO:0000313" key="6">
    <source>
        <dbReference type="Proteomes" id="UP000295110"/>
    </source>
</evidence>
<dbReference type="GO" id="GO:0016616">
    <property type="term" value="F:oxidoreductase activity, acting on the CH-OH group of donors, NAD or NADP as acceptor"/>
    <property type="evidence" value="ECO:0007669"/>
    <property type="project" value="InterPro"/>
</dbReference>
<dbReference type="SUPFAM" id="SSF48179">
    <property type="entry name" value="6-phosphogluconate dehydrogenase C-terminal domain-like"/>
    <property type="match status" value="2"/>
</dbReference>
<evidence type="ECO:0000259" key="3">
    <source>
        <dbReference type="Pfam" id="PF02737"/>
    </source>
</evidence>
<feature type="domain" description="3-hydroxybutyryl-CoA dehydrogenase reduced Rossmann-fold" evidence="4">
    <location>
        <begin position="339"/>
        <end position="401"/>
    </location>
</feature>
<dbReference type="Gene3D" id="3.40.50.720">
    <property type="entry name" value="NAD(P)-binding Rossmann-like Domain"/>
    <property type="match status" value="1"/>
</dbReference>
<dbReference type="GO" id="GO:0070403">
    <property type="term" value="F:NAD+ binding"/>
    <property type="evidence" value="ECO:0007669"/>
    <property type="project" value="InterPro"/>
</dbReference>
<dbReference type="InterPro" id="IPR036291">
    <property type="entry name" value="NAD(P)-bd_dom_sf"/>
</dbReference>
<dbReference type="InterPro" id="IPR006176">
    <property type="entry name" value="3-OHacyl-CoA_DH_NAD-bd"/>
</dbReference>
<dbReference type="SUPFAM" id="SSF51735">
    <property type="entry name" value="NAD(P)-binding Rossmann-fold domains"/>
    <property type="match status" value="1"/>
</dbReference>
<sequence length="479" mass="51359">MNLQDARILVVGAGLMGAGIAQVAAQAGHAVTLYDNRAGSAEAAKAKLAATLDGLVAKGRLTPDAASAALARITPVDTLVAADLVIEAIVENLDVKRALFAELEALLPDAAVIATNTSSISVTALARGMKRPGRLVGMHFFNPVPLMKLVEVVSGLGTDPVVAQAVFELAGRWGKTPVHTRSTPGFIVNRIARPYYAEALMLLQDRAARPELIDACLRAAGFRMGPCELMDLIGHDTNFAVTNSVFAANFYDRRFTPSLVQQELVDAGYLGRKSGRGFYRYPEGAPALPTPSYPRPEAKRLVVHGRGPVAERFRAALPEAECDDASDWVGMEADLAQIRLTDGRTARAIAAEREFRAPVVVFDLPLGEAKDLAYAKSGNFSDPVGWLSVLGFAPREMVDVPGLVVARTIAMLINEAADAVQQGVCDEAGADAAMKLGVNYPAGPFEWLARWERGAVVALLDRLDSHYRGERYRVSPYLK</sequence>
<organism evidence="5 6">
    <name type="scientific">Roseateles saccharophilus</name>
    <name type="common">Pseudomonas saccharophila</name>
    <dbReference type="NCBI Taxonomy" id="304"/>
    <lineage>
        <taxon>Bacteria</taxon>
        <taxon>Pseudomonadati</taxon>
        <taxon>Pseudomonadota</taxon>
        <taxon>Betaproteobacteria</taxon>
        <taxon>Burkholderiales</taxon>
        <taxon>Sphaerotilaceae</taxon>
        <taxon>Roseateles</taxon>
    </lineage>
</organism>
<dbReference type="Gene3D" id="1.10.1040.10">
    <property type="entry name" value="N-(1-d-carboxylethyl)-l-norvaline Dehydrogenase, domain 2"/>
    <property type="match status" value="2"/>
</dbReference>
<evidence type="ECO:0000259" key="4">
    <source>
        <dbReference type="Pfam" id="PF18321"/>
    </source>
</evidence>
<dbReference type="EMBL" id="SMBU01000001">
    <property type="protein sequence ID" value="TCV04290.1"/>
    <property type="molecule type" value="Genomic_DNA"/>
</dbReference>
<dbReference type="Proteomes" id="UP000295110">
    <property type="component" value="Unassembled WGS sequence"/>
</dbReference>
<proteinExistence type="predicted"/>
<dbReference type="Pfam" id="PF18321">
    <property type="entry name" value="3HCDH_RFF"/>
    <property type="match status" value="1"/>
</dbReference>
<dbReference type="FunFam" id="3.40.50.720:FF:000009">
    <property type="entry name" value="Fatty oxidation complex, alpha subunit"/>
    <property type="match status" value="1"/>
</dbReference>
<evidence type="ECO:0000259" key="2">
    <source>
        <dbReference type="Pfam" id="PF00725"/>
    </source>
</evidence>
<name>A0A4V2VSZ6_ROSSA</name>
<dbReference type="InterPro" id="IPR041040">
    <property type="entry name" value="3HCDH_RFF"/>
</dbReference>
<feature type="domain" description="3-hydroxyacyl-CoA dehydrogenase NAD binding" evidence="3">
    <location>
        <begin position="8"/>
        <end position="181"/>
    </location>
</feature>
<dbReference type="InterPro" id="IPR008927">
    <property type="entry name" value="6-PGluconate_DH-like_C_sf"/>
</dbReference>
<keyword evidence="1" id="KW-0560">Oxidoreductase</keyword>
<dbReference type="InterPro" id="IPR013328">
    <property type="entry name" value="6PGD_dom2"/>
</dbReference>
<dbReference type="OrthoDB" id="5287258at2"/>
<evidence type="ECO:0000313" key="5">
    <source>
        <dbReference type="EMBL" id="TCV04290.1"/>
    </source>
</evidence>
<dbReference type="PANTHER" id="PTHR48075:SF5">
    <property type="entry name" value="3-HYDROXYBUTYRYL-COA DEHYDROGENASE"/>
    <property type="match status" value="1"/>
</dbReference>
<reference evidence="5 6" key="1">
    <citation type="submission" date="2019-03" db="EMBL/GenBank/DDBJ databases">
        <title>Genomic Encyclopedia of Type Strains, Phase IV (KMG-IV): sequencing the most valuable type-strain genomes for metagenomic binning, comparative biology and taxonomic classification.</title>
        <authorList>
            <person name="Goeker M."/>
        </authorList>
    </citation>
    <scope>NUCLEOTIDE SEQUENCE [LARGE SCALE GENOMIC DNA]</scope>
    <source>
        <strain evidence="5 6">DSM 654</strain>
    </source>
</reference>
<dbReference type="Pfam" id="PF02737">
    <property type="entry name" value="3HCDH_N"/>
    <property type="match status" value="1"/>
</dbReference>